<proteinExistence type="predicted"/>
<feature type="compositionally biased region" description="Polar residues" evidence="1">
    <location>
        <begin position="35"/>
        <end position="46"/>
    </location>
</feature>
<feature type="region of interest" description="Disordered" evidence="1">
    <location>
        <begin position="1"/>
        <end position="72"/>
    </location>
</feature>
<feature type="compositionally biased region" description="Polar residues" evidence="1">
    <location>
        <begin position="60"/>
        <end position="72"/>
    </location>
</feature>
<sequence length="72" mass="7531">MIQENFVPSSWSSSGHSQSVSSSTGVTGGGMNTSRTTVAHTTSIPATDNRRGGRVYRLNDVTTQGQVTQGSD</sequence>
<name>A0A5B7J9T7_PORTR</name>
<evidence type="ECO:0000313" key="3">
    <source>
        <dbReference type="Proteomes" id="UP000324222"/>
    </source>
</evidence>
<dbReference type="Proteomes" id="UP000324222">
    <property type="component" value="Unassembled WGS sequence"/>
</dbReference>
<comment type="caution">
    <text evidence="2">The sequence shown here is derived from an EMBL/GenBank/DDBJ whole genome shotgun (WGS) entry which is preliminary data.</text>
</comment>
<dbReference type="EMBL" id="VSRR010087790">
    <property type="protein sequence ID" value="MPC91445.1"/>
    <property type="molecule type" value="Genomic_DNA"/>
</dbReference>
<feature type="compositionally biased region" description="Low complexity" evidence="1">
    <location>
        <begin position="7"/>
        <end position="25"/>
    </location>
</feature>
<gene>
    <name evidence="2" type="ORF">E2C01_086483</name>
</gene>
<reference evidence="2 3" key="1">
    <citation type="submission" date="2019-05" db="EMBL/GenBank/DDBJ databases">
        <title>Another draft genome of Portunus trituberculatus and its Hox gene families provides insights of decapod evolution.</title>
        <authorList>
            <person name="Jeong J.-H."/>
            <person name="Song I."/>
            <person name="Kim S."/>
            <person name="Choi T."/>
            <person name="Kim D."/>
            <person name="Ryu S."/>
            <person name="Kim W."/>
        </authorList>
    </citation>
    <scope>NUCLEOTIDE SEQUENCE [LARGE SCALE GENOMIC DNA]</scope>
    <source>
        <tissue evidence="2">Muscle</tissue>
    </source>
</reference>
<accession>A0A5B7J9T7</accession>
<protein>
    <submittedName>
        <fullName evidence="2">Uncharacterized protein</fullName>
    </submittedName>
</protein>
<dbReference type="AlphaFoldDB" id="A0A5B7J9T7"/>
<organism evidence="2 3">
    <name type="scientific">Portunus trituberculatus</name>
    <name type="common">Swimming crab</name>
    <name type="synonym">Neptunus trituberculatus</name>
    <dbReference type="NCBI Taxonomy" id="210409"/>
    <lineage>
        <taxon>Eukaryota</taxon>
        <taxon>Metazoa</taxon>
        <taxon>Ecdysozoa</taxon>
        <taxon>Arthropoda</taxon>
        <taxon>Crustacea</taxon>
        <taxon>Multicrustacea</taxon>
        <taxon>Malacostraca</taxon>
        <taxon>Eumalacostraca</taxon>
        <taxon>Eucarida</taxon>
        <taxon>Decapoda</taxon>
        <taxon>Pleocyemata</taxon>
        <taxon>Brachyura</taxon>
        <taxon>Eubrachyura</taxon>
        <taxon>Portunoidea</taxon>
        <taxon>Portunidae</taxon>
        <taxon>Portuninae</taxon>
        <taxon>Portunus</taxon>
    </lineage>
</organism>
<evidence type="ECO:0000313" key="2">
    <source>
        <dbReference type="EMBL" id="MPC91445.1"/>
    </source>
</evidence>
<evidence type="ECO:0000256" key="1">
    <source>
        <dbReference type="SAM" id="MobiDB-lite"/>
    </source>
</evidence>
<keyword evidence="3" id="KW-1185">Reference proteome</keyword>